<dbReference type="GO" id="GO:0008270">
    <property type="term" value="F:zinc ion binding"/>
    <property type="evidence" value="ECO:0007669"/>
    <property type="project" value="UniProtKB-KW"/>
</dbReference>
<evidence type="ECO:0008006" key="9">
    <source>
        <dbReference type="Google" id="ProtNLM"/>
    </source>
</evidence>
<dbReference type="PANTHER" id="PTHR10131:SF157">
    <property type="entry name" value="RECEPTOR-ASSOCIATED FACTOR, PUTATIVE-RELATED"/>
    <property type="match status" value="1"/>
</dbReference>
<evidence type="ECO:0000259" key="6">
    <source>
        <dbReference type="PROSITE" id="PS50145"/>
    </source>
</evidence>
<dbReference type="Gene3D" id="3.30.40.10">
    <property type="entry name" value="Zinc/RING finger domain, C3HC4 (zinc finger)"/>
    <property type="match status" value="3"/>
</dbReference>
<keyword evidence="8" id="KW-1185">Reference proteome</keyword>
<dbReference type="Pfam" id="PF13923">
    <property type="entry name" value="zf-C3HC4_2"/>
    <property type="match status" value="1"/>
</dbReference>
<evidence type="ECO:0000256" key="1">
    <source>
        <dbReference type="ARBA" id="ARBA00022723"/>
    </source>
</evidence>
<keyword evidence="3 4" id="KW-0862">Zinc</keyword>
<feature type="zinc finger region" description="TRAF-type" evidence="4">
    <location>
        <begin position="214"/>
        <end position="259"/>
    </location>
</feature>
<dbReference type="GeneID" id="576742"/>
<evidence type="ECO:0000313" key="7">
    <source>
        <dbReference type="EnsemblMetazoa" id="XP_011676940"/>
    </source>
</evidence>
<proteinExistence type="predicted"/>
<dbReference type="SMART" id="SM00184">
    <property type="entry name" value="RING"/>
    <property type="match status" value="1"/>
</dbReference>
<dbReference type="SUPFAM" id="SSF49599">
    <property type="entry name" value="TRAF domain-like"/>
    <property type="match status" value="1"/>
</dbReference>
<dbReference type="EnsemblMetazoa" id="XM_011678638">
    <property type="protein sequence ID" value="XP_011676940"/>
    <property type="gene ID" value="LOC576742"/>
</dbReference>
<feature type="domain" description="RING-type" evidence="5">
    <location>
        <begin position="131"/>
        <end position="169"/>
    </location>
</feature>
<dbReference type="RefSeq" id="XP_011676940.1">
    <property type="nucleotide sequence ID" value="XM_011678638.2"/>
</dbReference>
<dbReference type="PANTHER" id="PTHR10131">
    <property type="entry name" value="TNF RECEPTOR ASSOCIATED FACTOR"/>
    <property type="match status" value="1"/>
</dbReference>
<evidence type="ECO:0000259" key="5">
    <source>
        <dbReference type="PROSITE" id="PS50089"/>
    </source>
</evidence>
<dbReference type="PROSITE" id="PS00518">
    <property type="entry name" value="ZF_RING_1"/>
    <property type="match status" value="1"/>
</dbReference>
<evidence type="ECO:0000256" key="2">
    <source>
        <dbReference type="ARBA" id="ARBA00022771"/>
    </source>
</evidence>
<evidence type="ECO:0000313" key="8">
    <source>
        <dbReference type="Proteomes" id="UP000007110"/>
    </source>
</evidence>
<dbReference type="InterPro" id="IPR001841">
    <property type="entry name" value="Znf_RING"/>
</dbReference>
<feature type="domain" description="TRAF-type" evidence="6">
    <location>
        <begin position="214"/>
        <end position="259"/>
    </location>
</feature>
<dbReference type="SUPFAM" id="SSF57850">
    <property type="entry name" value="RING/U-box"/>
    <property type="match status" value="1"/>
</dbReference>
<dbReference type="Proteomes" id="UP000007110">
    <property type="component" value="Unassembled WGS sequence"/>
</dbReference>
<dbReference type="Pfam" id="PF02176">
    <property type="entry name" value="zf-TRAF"/>
    <property type="match status" value="1"/>
</dbReference>
<organism evidence="7 8">
    <name type="scientific">Strongylocentrotus purpuratus</name>
    <name type="common">Purple sea urchin</name>
    <dbReference type="NCBI Taxonomy" id="7668"/>
    <lineage>
        <taxon>Eukaryota</taxon>
        <taxon>Metazoa</taxon>
        <taxon>Echinodermata</taxon>
        <taxon>Eleutherozoa</taxon>
        <taxon>Echinozoa</taxon>
        <taxon>Echinoidea</taxon>
        <taxon>Euechinoidea</taxon>
        <taxon>Echinacea</taxon>
        <taxon>Camarodonta</taxon>
        <taxon>Echinidea</taxon>
        <taxon>Strongylocentrotidae</taxon>
        <taxon>Strongylocentrotus</taxon>
    </lineage>
</organism>
<sequence length="388" mass="43897">MICCLVGGSVVAQGWIRSVGHVSSILSIKPRSSVFHVVTRAWSVCDLDDLDCLVDLPSFSTDDISTQYVPAHSSLSSQSELSSQESLVETGSIPPTFWDIPLTSPVFTEPIRGMGYDQDRFVEPIKDGLMCGICKDVLEEPLQAPCEHAFCATCIHGWLVHERTCPEDRQSLEECDLRPLFRYMRNDLNQLRLRCVNADNGCSEVCSLEVISRHENECSYGTAECPNRTRGCDEVLERRLLDSHLATCSYRSSNCPNGCGLTILSSELESHNCVSELRTELELLRSEMICKQEELRHEMQLRLDSQRAHMVERVGTMHQTMNQLRGDITSLQHELRVMNALETQRGQHMEALELERKELMELLKSIKEGETARNTCRVCKRTEMITAL</sequence>
<protein>
    <recommendedName>
        <fullName evidence="9">E3 ubiquitin-protein ligase NRDP1</fullName>
    </recommendedName>
</protein>
<dbReference type="InterPro" id="IPR017907">
    <property type="entry name" value="Znf_RING_CS"/>
</dbReference>
<reference evidence="8" key="1">
    <citation type="submission" date="2015-02" db="EMBL/GenBank/DDBJ databases">
        <title>Genome sequencing for Strongylocentrotus purpuratus.</title>
        <authorList>
            <person name="Murali S."/>
            <person name="Liu Y."/>
            <person name="Vee V."/>
            <person name="English A."/>
            <person name="Wang M."/>
            <person name="Skinner E."/>
            <person name="Han Y."/>
            <person name="Muzny D.M."/>
            <person name="Worley K.C."/>
            <person name="Gibbs R.A."/>
        </authorList>
    </citation>
    <scope>NUCLEOTIDE SEQUENCE</scope>
</reference>
<dbReference type="AlphaFoldDB" id="A0A7M7HKZ1"/>
<dbReference type="InParanoid" id="A0A7M7HKZ1"/>
<accession>A0A7M7HKZ1</accession>
<name>A0A7M7HKZ1_STRPU</name>
<dbReference type="OMA" id="HTEPTRH"/>
<dbReference type="PROSITE" id="PS50089">
    <property type="entry name" value="ZF_RING_2"/>
    <property type="match status" value="1"/>
</dbReference>
<dbReference type="OrthoDB" id="9049620at2759"/>
<dbReference type="KEGG" id="spu:576742"/>
<dbReference type="InterPro" id="IPR013083">
    <property type="entry name" value="Znf_RING/FYVE/PHD"/>
</dbReference>
<dbReference type="PROSITE" id="PS50145">
    <property type="entry name" value="ZF_TRAF"/>
    <property type="match status" value="1"/>
</dbReference>
<evidence type="ECO:0000256" key="3">
    <source>
        <dbReference type="ARBA" id="ARBA00022833"/>
    </source>
</evidence>
<dbReference type="InterPro" id="IPR001293">
    <property type="entry name" value="Znf_TRAF"/>
</dbReference>
<evidence type="ECO:0000256" key="4">
    <source>
        <dbReference type="PROSITE-ProRule" id="PRU00207"/>
    </source>
</evidence>
<keyword evidence="1 4" id="KW-0479">Metal-binding</keyword>
<reference evidence="7" key="2">
    <citation type="submission" date="2021-01" db="UniProtKB">
        <authorList>
            <consortium name="EnsemblMetazoa"/>
        </authorList>
    </citation>
    <scope>IDENTIFICATION</scope>
</reference>
<keyword evidence="2 4" id="KW-0863">Zinc-finger</keyword>